<evidence type="ECO:0000256" key="3">
    <source>
        <dbReference type="ARBA" id="ARBA00022723"/>
    </source>
</evidence>
<evidence type="ECO:0000256" key="1">
    <source>
        <dbReference type="ARBA" id="ARBA00010373"/>
    </source>
</evidence>
<dbReference type="SUPFAM" id="SSF53649">
    <property type="entry name" value="Alkaline phosphatase-like"/>
    <property type="match status" value="1"/>
</dbReference>
<comment type="subcellular location">
    <subcellularLocation>
        <location evidence="6">Cytoplasm</location>
    </subcellularLocation>
</comment>
<evidence type="ECO:0000256" key="2">
    <source>
        <dbReference type="ARBA" id="ARBA00022490"/>
    </source>
</evidence>
<dbReference type="GO" id="GO:0009117">
    <property type="term" value="P:nucleotide metabolic process"/>
    <property type="evidence" value="ECO:0007669"/>
    <property type="project" value="UniProtKB-UniRule"/>
</dbReference>
<sequence>MGRVFLIVLDSLGIGGAPDAALYGDEGSDTLRSVMKSPFFRARNLGKLGLFRIAGNEEPEEEEKGREMSGPPCGSFARLREESKGKDTTTGHWELAGLISDAPFPTYPEGFPEEVISEFERRTGRGVLCNRPYSGTEVIRDYGEEHLRTGKLIVYTSADSVFQIAAHEEKVPVEELYGYCRIARAMLTGENGVGRVIARPFAGMPGNFYRTSRRHDFSLPPPGATLLDRLKGAGLDVLGVGKIGDIFAGRGLTENLGVNAGNDDGMAKTMRCAKREFRGLCFVNLVDFDEKYGHRNDVDGYASAVARFDDWLGGFLSVLRPEDVLMITADHGCDPAASGTDHSREDVPLLVYSPSLPGGTDLGVRRFSDVSASVLDLFGLRGGAGESFLPLLRKNG</sequence>
<proteinExistence type="inferred from homology"/>
<dbReference type="NCBIfam" id="TIGR01696">
    <property type="entry name" value="deoB"/>
    <property type="match status" value="1"/>
</dbReference>
<comment type="catalytic activity">
    <reaction evidence="6">
        <text>2-deoxy-alpha-D-ribose 1-phosphate = 2-deoxy-D-ribose 5-phosphate</text>
        <dbReference type="Rhea" id="RHEA:27658"/>
        <dbReference type="ChEBI" id="CHEBI:57259"/>
        <dbReference type="ChEBI" id="CHEBI:62877"/>
        <dbReference type="EC" id="5.4.2.7"/>
    </reaction>
</comment>
<protein>
    <recommendedName>
        <fullName evidence="6 7">Phosphopentomutase</fullName>
        <ecNumber evidence="6 7">5.4.2.7</ecNumber>
    </recommendedName>
    <alternativeName>
        <fullName evidence="6">Phosphodeoxyribomutase</fullName>
    </alternativeName>
</protein>
<accession>A0A9D1SGV0</accession>
<comment type="function">
    <text evidence="6">Isomerase that catalyzes the conversion of deoxy-ribose 1-phosphate (dRib-1-P) and ribose 1-phosphate (Rib-1-P) to deoxy-ribose 5-phosphate (dRib-5-P) and ribose 5-phosphate (Rib-5-P), respectively.</text>
</comment>
<dbReference type="GO" id="GO:0043094">
    <property type="term" value="P:metabolic compound salvage"/>
    <property type="evidence" value="ECO:0007669"/>
    <property type="project" value="UniProtKB-UniRule"/>
</dbReference>
<dbReference type="Gene3D" id="3.30.70.1250">
    <property type="entry name" value="Phosphopentomutase"/>
    <property type="match status" value="1"/>
</dbReference>
<evidence type="ECO:0000256" key="7">
    <source>
        <dbReference type="NCBIfam" id="TIGR01696"/>
    </source>
</evidence>
<evidence type="ECO:0000313" key="10">
    <source>
        <dbReference type="Proteomes" id="UP000824081"/>
    </source>
</evidence>
<dbReference type="GO" id="GO:0006018">
    <property type="term" value="P:2-deoxyribose 1-phosphate catabolic process"/>
    <property type="evidence" value="ECO:0007669"/>
    <property type="project" value="UniProtKB-UniRule"/>
</dbReference>
<comment type="catalytic activity">
    <reaction evidence="6">
        <text>alpha-D-ribose 1-phosphate = D-ribose 5-phosphate</text>
        <dbReference type="Rhea" id="RHEA:18793"/>
        <dbReference type="ChEBI" id="CHEBI:57720"/>
        <dbReference type="ChEBI" id="CHEBI:78346"/>
        <dbReference type="EC" id="5.4.2.7"/>
    </reaction>
</comment>
<dbReference type="GO" id="GO:0000287">
    <property type="term" value="F:magnesium ion binding"/>
    <property type="evidence" value="ECO:0007669"/>
    <property type="project" value="UniProtKB-UniRule"/>
</dbReference>
<evidence type="ECO:0000313" key="9">
    <source>
        <dbReference type="EMBL" id="HIU59676.1"/>
    </source>
</evidence>
<dbReference type="AlphaFoldDB" id="A0A9D1SGV0"/>
<feature type="binding site" evidence="6">
    <location>
        <position position="331"/>
    </location>
    <ligand>
        <name>Mn(2+)</name>
        <dbReference type="ChEBI" id="CHEBI:29035"/>
        <label>1</label>
    </ligand>
</feature>
<feature type="binding site" evidence="6">
    <location>
        <position position="330"/>
    </location>
    <ligand>
        <name>Mn(2+)</name>
        <dbReference type="ChEBI" id="CHEBI:29035"/>
        <label>1</label>
    </ligand>
</feature>
<evidence type="ECO:0000256" key="6">
    <source>
        <dbReference type="HAMAP-Rule" id="MF_00740"/>
    </source>
</evidence>
<feature type="binding site" evidence="6">
    <location>
        <position position="10"/>
    </location>
    <ligand>
        <name>Mn(2+)</name>
        <dbReference type="ChEBI" id="CHEBI:29035"/>
        <label>1</label>
    </ligand>
</feature>
<reference evidence="9" key="1">
    <citation type="submission" date="2020-10" db="EMBL/GenBank/DDBJ databases">
        <authorList>
            <person name="Gilroy R."/>
        </authorList>
    </citation>
    <scope>NUCLEOTIDE SEQUENCE</scope>
    <source>
        <strain evidence="9">11687</strain>
    </source>
</reference>
<evidence type="ECO:0000256" key="5">
    <source>
        <dbReference type="ARBA" id="ARBA00023235"/>
    </source>
</evidence>
<dbReference type="GO" id="GO:0030145">
    <property type="term" value="F:manganese ion binding"/>
    <property type="evidence" value="ECO:0007669"/>
    <property type="project" value="UniProtKB-UniRule"/>
</dbReference>
<keyword evidence="5 6" id="KW-0413">Isomerase</keyword>
<keyword evidence="4 6" id="KW-0464">Manganese</keyword>
<feature type="binding site" evidence="6">
    <location>
        <position position="342"/>
    </location>
    <ligand>
        <name>Mn(2+)</name>
        <dbReference type="ChEBI" id="CHEBI:29035"/>
        <label>2</label>
    </ligand>
</feature>
<feature type="binding site" evidence="6">
    <location>
        <position position="289"/>
    </location>
    <ligand>
        <name>Mn(2+)</name>
        <dbReference type="ChEBI" id="CHEBI:29035"/>
        <label>2</label>
    </ligand>
</feature>
<feature type="domain" description="Metalloenzyme" evidence="8">
    <location>
        <begin position="3"/>
        <end position="380"/>
    </location>
</feature>
<dbReference type="SUPFAM" id="SSF143856">
    <property type="entry name" value="DeoB insert domain-like"/>
    <property type="match status" value="1"/>
</dbReference>
<dbReference type="InterPro" id="IPR024052">
    <property type="entry name" value="Phosphopentomutase_DeoB_cap_sf"/>
</dbReference>
<dbReference type="InterPro" id="IPR017850">
    <property type="entry name" value="Alkaline_phosphatase_core_sf"/>
</dbReference>
<comment type="caution">
    <text evidence="9">The sequence shown here is derived from an EMBL/GenBank/DDBJ whole genome shotgun (WGS) entry which is preliminary data.</text>
</comment>
<feature type="binding site" evidence="6">
    <location>
        <position position="294"/>
    </location>
    <ligand>
        <name>Mn(2+)</name>
        <dbReference type="ChEBI" id="CHEBI:29035"/>
        <label>2</label>
    </ligand>
</feature>
<dbReference type="NCBIfam" id="NF003766">
    <property type="entry name" value="PRK05362.1"/>
    <property type="match status" value="1"/>
</dbReference>
<dbReference type="PIRSF" id="PIRSF001491">
    <property type="entry name" value="Ppentomutase"/>
    <property type="match status" value="1"/>
</dbReference>
<dbReference type="CDD" id="cd16009">
    <property type="entry name" value="PPM"/>
    <property type="match status" value="1"/>
</dbReference>
<evidence type="ECO:0000259" key="8">
    <source>
        <dbReference type="Pfam" id="PF01676"/>
    </source>
</evidence>
<comment type="pathway">
    <text evidence="6">Carbohydrate degradation; 2-deoxy-D-ribose 1-phosphate degradation; D-glyceraldehyde 3-phosphate and acetaldehyde from 2-deoxy-alpha-D-ribose 1-phosphate: step 1/2.</text>
</comment>
<dbReference type="HAMAP" id="MF_00740">
    <property type="entry name" value="Phosphopentomut"/>
    <property type="match status" value="1"/>
</dbReference>
<dbReference type="InterPro" id="IPR010045">
    <property type="entry name" value="DeoB"/>
</dbReference>
<dbReference type="GO" id="GO:0005829">
    <property type="term" value="C:cytosol"/>
    <property type="evidence" value="ECO:0007669"/>
    <property type="project" value="TreeGrafter"/>
</dbReference>
<evidence type="ECO:0000256" key="4">
    <source>
        <dbReference type="ARBA" id="ARBA00023211"/>
    </source>
</evidence>
<keyword evidence="3 6" id="KW-0479">Metal-binding</keyword>
<dbReference type="GO" id="GO:0008973">
    <property type="term" value="F:phosphopentomutase activity"/>
    <property type="evidence" value="ECO:0007669"/>
    <property type="project" value="UniProtKB-UniRule"/>
</dbReference>
<gene>
    <name evidence="6" type="primary">deoB</name>
    <name evidence="9" type="ORF">IAC57_06200</name>
</gene>
<dbReference type="Gene3D" id="3.40.720.10">
    <property type="entry name" value="Alkaline Phosphatase, subunit A"/>
    <property type="match status" value="1"/>
</dbReference>
<comment type="similarity">
    <text evidence="1 6">Belongs to the phosphopentomutase family.</text>
</comment>
<dbReference type="PANTHER" id="PTHR21110">
    <property type="entry name" value="PHOSPHOPENTOMUTASE"/>
    <property type="match status" value="1"/>
</dbReference>
<dbReference type="InterPro" id="IPR006124">
    <property type="entry name" value="Metalloenzyme"/>
</dbReference>
<dbReference type="Pfam" id="PF01676">
    <property type="entry name" value="Metalloenzyme"/>
    <property type="match status" value="1"/>
</dbReference>
<dbReference type="PANTHER" id="PTHR21110:SF0">
    <property type="entry name" value="PHOSPHOPENTOMUTASE"/>
    <property type="match status" value="1"/>
</dbReference>
<dbReference type="Proteomes" id="UP000824081">
    <property type="component" value="Unassembled WGS sequence"/>
</dbReference>
<dbReference type="FunFam" id="3.30.70.1250:FF:000001">
    <property type="entry name" value="Phosphopentomutase"/>
    <property type="match status" value="1"/>
</dbReference>
<organism evidence="9 10">
    <name type="scientific">Candidatus Scatosoma pullistercoris</name>
    <dbReference type="NCBI Taxonomy" id="2840934"/>
    <lineage>
        <taxon>Bacteria</taxon>
        <taxon>Bacillati</taxon>
        <taxon>Bacillota</taxon>
        <taxon>Clostridia</taxon>
        <taxon>Candidatus Scatosoma</taxon>
    </lineage>
</organism>
<name>A0A9D1SGV0_9FIRM</name>
<comment type="cofactor">
    <cofactor evidence="6">
        <name>Mn(2+)</name>
        <dbReference type="ChEBI" id="CHEBI:29035"/>
    </cofactor>
    <text evidence="6">Binds 2 manganese ions.</text>
</comment>
<dbReference type="EC" id="5.4.2.7" evidence="6 7"/>
<dbReference type="EMBL" id="DVMZ01000171">
    <property type="protein sequence ID" value="HIU59676.1"/>
    <property type="molecule type" value="Genomic_DNA"/>
</dbReference>
<reference evidence="9" key="2">
    <citation type="journal article" date="2021" name="PeerJ">
        <title>Extensive microbial diversity within the chicken gut microbiome revealed by metagenomics and culture.</title>
        <authorList>
            <person name="Gilroy R."/>
            <person name="Ravi A."/>
            <person name="Getino M."/>
            <person name="Pursley I."/>
            <person name="Horton D.L."/>
            <person name="Alikhan N.F."/>
            <person name="Baker D."/>
            <person name="Gharbi K."/>
            <person name="Hall N."/>
            <person name="Watson M."/>
            <person name="Adriaenssens E.M."/>
            <person name="Foster-Nyarko E."/>
            <person name="Jarju S."/>
            <person name="Secka A."/>
            <person name="Antonio M."/>
            <person name="Oren A."/>
            <person name="Chaudhuri R.R."/>
            <person name="La Ragione R."/>
            <person name="Hildebrand F."/>
            <person name="Pallen M.J."/>
        </authorList>
    </citation>
    <scope>NUCLEOTIDE SEQUENCE</scope>
    <source>
        <strain evidence="9">11687</strain>
    </source>
</reference>
<keyword evidence="2 6" id="KW-0963">Cytoplasm</keyword>